<comment type="subcellular location">
    <subcellularLocation>
        <location evidence="4">Membrane</location>
    </subcellularLocation>
</comment>
<keyword evidence="2 4" id="KW-0106">Calcium</keyword>
<dbReference type="Gene3D" id="1.10.238.10">
    <property type="entry name" value="EF-hand"/>
    <property type="match status" value="1"/>
</dbReference>
<evidence type="ECO:0000256" key="1">
    <source>
        <dbReference type="ARBA" id="ARBA00022737"/>
    </source>
</evidence>
<evidence type="ECO:0000313" key="7">
    <source>
        <dbReference type="Proteomes" id="UP000249390"/>
    </source>
</evidence>
<dbReference type="Proteomes" id="UP000249390">
    <property type="component" value="Unassembled WGS sequence"/>
</dbReference>
<dbReference type="SUPFAM" id="SSF47473">
    <property type="entry name" value="EF-hand"/>
    <property type="match status" value="1"/>
</dbReference>
<dbReference type="SMART" id="SM00054">
    <property type="entry name" value="EFh"/>
    <property type="match status" value="2"/>
</dbReference>
<evidence type="ECO:0000313" key="6">
    <source>
        <dbReference type="EMBL" id="RAL50989.1"/>
    </source>
</evidence>
<dbReference type="InterPro" id="IPR002048">
    <property type="entry name" value="EF_hand_dom"/>
</dbReference>
<dbReference type="AlphaFoldDB" id="A0A328E2X6"/>
<dbReference type="GO" id="GO:0019900">
    <property type="term" value="F:kinase binding"/>
    <property type="evidence" value="ECO:0007669"/>
    <property type="project" value="UniProtKB-UniRule"/>
</dbReference>
<keyword evidence="4" id="KW-0479">Metal-binding</keyword>
<comment type="subunit">
    <text evidence="4">Homodimer. Interacts with CIPK.</text>
</comment>
<evidence type="ECO:0000256" key="4">
    <source>
        <dbReference type="RuleBase" id="RU369080"/>
    </source>
</evidence>
<sequence>MGCSCMKLKRRVYEDAATLSSQTHFTVKEVKALLELFNNLSSSLKDDGFISKEEFQIGLFRNSKTQSFFADRMFKLFDSTNDGVIEFGEFVRALSIFHPVASLEEKADCMKNTLISSKNHRIMNILLTLFQFLLAQSHVAVLFRLYDVRQAGFIEHQGVKKMIMALLQESGLTLPEDIIQDMINKTFEEADSNDDGKIDAEEWKNFVCRNPPLLKNMTIPYLMDLTAAFPSFSTKLDTDDEGNDTF</sequence>
<comment type="function">
    <text evidence="4">Acts as a calcium sensor. CBL proteins interact with CIPK serine-threonine protein kinases. Binding of a CBL protein to the regulatory NAF domain of a CIPK protein lead to the activation of the kinase in a calcium-dependent manner.</text>
</comment>
<feature type="domain" description="EF-hand" evidence="5">
    <location>
        <begin position="65"/>
        <end position="100"/>
    </location>
</feature>
<dbReference type="PROSITE" id="PS50222">
    <property type="entry name" value="EF_HAND_2"/>
    <property type="match status" value="2"/>
</dbReference>
<dbReference type="Pfam" id="PF00036">
    <property type="entry name" value="EF-hand_1"/>
    <property type="match status" value="1"/>
</dbReference>
<dbReference type="PROSITE" id="PS00018">
    <property type="entry name" value="EF_HAND_1"/>
    <property type="match status" value="1"/>
</dbReference>
<accession>A0A328E2X6</accession>
<gene>
    <name evidence="6" type="ORF">DM860_005345</name>
</gene>
<dbReference type="GO" id="GO:0019722">
    <property type="term" value="P:calcium-mediated signaling"/>
    <property type="evidence" value="ECO:0007669"/>
    <property type="project" value="UniProtKB-UniRule"/>
</dbReference>
<dbReference type="EMBL" id="NQVE01000054">
    <property type="protein sequence ID" value="RAL50989.1"/>
    <property type="molecule type" value="Genomic_DNA"/>
</dbReference>
<dbReference type="PANTHER" id="PTHR23056">
    <property type="entry name" value="CALCINEURIN B"/>
    <property type="match status" value="1"/>
</dbReference>
<dbReference type="GO" id="GO:0016020">
    <property type="term" value="C:membrane"/>
    <property type="evidence" value="ECO:0007669"/>
    <property type="project" value="UniProtKB-SubCell"/>
</dbReference>
<dbReference type="Pfam" id="PF13202">
    <property type="entry name" value="EF-hand_5"/>
    <property type="match status" value="2"/>
</dbReference>
<dbReference type="InterPro" id="IPR018247">
    <property type="entry name" value="EF_Hand_1_Ca_BS"/>
</dbReference>
<comment type="similarity">
    <text evidence="3 4">Belongs to the calcineurin regulatory subunit family.</text>
</comment>
<evidence type="ECO:0000256" key="3">
    <source>
        <dbReference type="ARBA" id="ARBA00023774"/>
    </source>
</evidence>
<organism evidence="6 7">
    <name type="scientific">Cuscuta australis</name>
    <dbReference type="NCBI Taxonomy" id="267555"/>
    <lineage>
        <taxon>Eukaryota</taxon>
        <taxon>Viridiplantae</taxon>
        <taxon>Streptophyta</taxon>
        <taxon>Embryophyta</taxon>
        <taxon>Tracheophyta</taxon>
        <taxon>Spermatophyta</taxon>
        <taxon>Magnoliopsida</taxon>
        <taxon>eudicotyledons</taxon>
        <taxon>Gunneridae</taxon>
        <taxon>Pentapetalae</taxon>
        <taxon>asterids</taxon>
        <taxon>lamiids</taxon>
        <taxon>Solanales</taxon>
        <taxon>Convolvulaceae</taxon>
        <taxon>Cuscuteae</taxon>
        <taxon>Cuscuta</taxon>
        <taxon>Cuscuta subgen. Grammica</taxon>
        <taxon>Cuscuta sect. Cleistogrammica</taxon>
    </lineage>
</organism>
<dbReference type="InterPro" id="IPR045198">
    <property type="entry name" value="CNBL1-10"/>
</dbReference>
<reference evidence="6 7" key="1">
    <citation type="submission" date="2018-06" db="EMBL/GenBank/DDBJ databases">
        <title>The Genome of Cuscuta australis (Dodder) Provides Insight into the Evolution of Plant Parasitism.</title>
        <authorList>
            <person name="Liu H."/>
        </authorList>
    </citation>
    <scope>NUCLEOTIDE SEQUENCE [LARGE SCALE GENOMIC DNA]</scope>
    <source>
        <strain evidence="7">cv. Yunnan</strain>
        <tissue evidence="6">Vines</tissue>
    </source>
</reference>
<comment type="caution">
    <text evidence="6">The sequence shown here is derived from an EMBL/GenBank/DDBJ whole genome shotgun (WGS) entry which is preliminary data.</text>
</comment>
<keyword evidence="4" id="KW-0472">Membrane</keyword>
<proteinExistence type="inferred from homology"/>
<evidence type="ECO:0000256" key="2">
    <source>
        <dbReference type="ARBA" id="ARBA00022837"/>
    </source>
</evidence>
<dbReference type="PANTHER" id="PTHR23056:SF108">
    <property type="entry name" value="CALCINEURIN B-LIKE PROTEIN 5"/>
    <property type="match status" value="1"/>
</dbReference>
<evidence type="ECO:0000259" key="5">
    <source>
        <dbReference type="PROSITE" id="PS50222"/>
    </source>
</evidence>
<protein>
    <recommendedName>
        <fullName evidence="4">Calcineurin B-like protein</fullName>
    </recommendedName>
</protein>
<name>A0A328E2X6_9ASTE</name>
<keyword evidence="7" id="KW-1185">Reference proteome</keyword>
<feature type="domain" description="EF-hand" evidence="5">
    <location>
        <begin position="178"/>
        <end position="213"/>
    </location>
</feature>
<dbReference type="GO" id="GO:0005509">
    <property type="term" value="F:calcium ion binding"/>
    <property type="evidence" value="ECO:0007669"/>
    <property type="project" value="UniProtKB-UniRule"/>
</dbReference>
<keyword evidence="1 4" id="KW-0677">Repeat</keyword>
<dbReference type="InterPro" id="IPR011992">
    <property type="entry name" value="EF-hand-dom_pair"/>
</dbReference>